<evidence type="ECO:0000313" key="12">
    <source>
        <dbReference type="Ensembl" id="ENSSAUP00010020872.1"/>
    </source>
</evidence>
<dbReference type="SMART" id="SM00382">
    <property type="entry name" value="AAA"/>
    <property type="match status" value="1"/>
</dbReference>
<feature type="domain" description="AAA+ ATPase" evidence="11">
    <location>
        <begin position="123"/>
        <end position="256"/>
    </location>
</feature>
<dbReference type="Proteomes" id="UP000472265">
    <property type="component" value="Chromosome 1"/>
</dbReference>
<dbReference type="Pfam" id="PF00004">
    <property type="entry name" value="AAA"/>
    <property type="match status" value="1"/>
</dbReference>
<evidence type="ECO:0000256" key="2">
    <source>
        <dbReference type="ARBA" id="ARBA00022705"/>
    </source>
</evidence>
<evidence type="ECO:0000256" key="1">
    <source>
        <dbReference type="ARBA" id="ARBA00004123"/>
    </source>
</evidence>
<keyword evidence="7" id="KW-0131">Cell cycle</keyword>
<dbReference type="InterPro" id="IPR003959">
    <property type="entry name" value="ATPase_AAA_core"/>
</dbReference>
<dbReference type="GeneTree" id="ENSGT00940000167465"/>
<evidence type="ECO:0000313" key="13">
    <source>
        <dbReference type="Proteomes" id="UP000472265"/>
    </source>
</evidence>
<dbReference type="PANTHER" id="PTHR46765:SF1">
    <property type="entry name" value="P-LOOP CONTAINING NUCLEOSIDE TRIPHOSPHATE HYDROLASES SUPERFAMILY PROTEIN"/>
    <property type="match status" value="1"/>
</dbReference>
<dbReference type="GO" id="GO:0005634">
    <property type="term" value="C:nucleus"/>
    <property type="evidence" value="ECO:0007669"/>
    <property type="project" value="UniProtKB-SubCell"/>
</dbReference>
<accession>A0A671V2B5</accession>
<comment type="similarity">
    <text evidence="8">Belongs to the activator 1 small subunits family. CTF18 subfamily.</text>
</comment>
<keyword evidence="2" id="KW-0235">DNA replication</keyword>
<protein>
    <recommendedName>
        <fullName evidence="9">Chromosome transmission fidelity protein 18 homolog</fullName>
    </recommendedName>
</protein>
<dbReference type="InterPro" id="IPR027417">
    <property type="entry name" value="P-loop_NTPase"/>
</dbReference>
<dbReference type="AlphaFoldDB" id="A0A671V2B5"/>
<dbReference type="CDD" id="cd18140">
    <property type="entry name" value="HLD_clamp_RFC"/>
    <property type="match status" value="1"/>
</dbReference>
<feature type="compositionally biased region" description="Polar residues" evidence="10">
    <location>
        <begin position="82"/>
        <end position="100"/>
    </location>
</feature>
<dbReference type="GO" id="GO:0006260">
    <property type="term" value="P:DNA replication"/>
    <property type="evidence" value="ECO:0007669"/>
    <property type="project" value="UniProtKB-KW"/>
</dbReference>
<proteinExistence type="inferred from homology"/>
<evidence type="ECO:0000259" key="11">
    <source>
        <dbReference type="SMART" id="SM00382"/>
    </source>
</evidence>
<dbReference type="Gene3D" id="1.10.8.60">
    <property type="match status" value="1"/>
</dbReference>
<feature type="compositionally biased region" description="Basic and acidic residues" evidence="10">
    <location>
        <begin position="15"/>
        <end position="28"/>
    </location>
</feature>
<keyword evidence="3" id="KW-0547">Nucleotide-binding</keyword>
<evidence type="ECO:0000256" key="7">
    <source>
        <dbReference type="ARBA" id="ARBA00023306"/>
    </source>
</evidence>
<dbReference type="GO" id="GO:0005737">
    <property type="term" value="C:cytoplasm"/>
    <property type="evidence" value="ECO:0007669"/>
    <property type="project" value="UniProtKB-ARBA"/>
</dbReference>
<evidence type="ECO:0000256" key="4">
    <source>
        <dbReference type="ARBA" id="ARBA00022840"/>
    </source>
</evidence>
<keyword evidence="13" id="KW-1185">Reference proteome</keyword>
<evidence type="ECO:0000256" key="5">
    <source>
        <dbReference type="ARBA" id="ARBA00023125"/>
    </source>
</evidence>
<dbReference type="CDD" id="cd00009">
    <property type="entry name" value="AAA"/>
    <property type="match status" value="1"/>
</dbReference>
<reference evidence="12" key="2">
    <citation type="submission" date="2025-08" db="UniProtKB">
        <authorList>
            <consortium name="Ensembl"/>
        </authorList>
    </citation>
    <scope>IDENTIFICATION</scope>
</reference>
<dbReference type="InterPro" id="IPR047854">
    <property type="entry name" value="RFC_lid"/>
</dbReference>
<dbReference type="SUPFAM" id="SSF52540">
    <property type="entry name" value="P-loop containing nucleoside triphosphate hydrolases"/>
    <property type="match status" value="1"/>
</dbReference>
<gene>
    <name evidence="12" type="primary">chtf18</name>
</gene>
<keyword evidence="4" id="KW-0067">ATP-binding</keyword>
<dbReference type="InterPro" id="IPR003593">
    <property type="entry name" value="AAA+_ATPase"/>
</dbReference>
<evidence type="ECO:0000256" key="10">
    <source>
        <dbReference type="SAM" id="MobiDB-lite"/>
    </source>
</evidence>
<dbReference type="GO" id="GO:0016887">
    <property type="term" value="F:ATP hydrolysis activity"/>
    <property type="evidence" value="ECO:0007669"/>
    <property type="project" value="InterPro"/>
</dbReference>
<comment type="subcellular location">
    <subcellularLocation>
        <location evidence="1">Nucleus</location>
    </subcellularLocation>
</comment>
<keyword evidence="6" id="KW-0539">Nucleus</keyword>
<organism evidence="12 13">
    <name type="scientific">Sparus aurata</name>
    <name type="common">Gilthead sea bream</name>
    <dbReference type="NCBI Taxonomy" id="8175"/>
    <lineage>
        <taxon>Eukaryota</taxon>
        <taxon>Metazoa</taxon>
        <taxon>Chordata</taxon>
        <taxon>Craniata</taxon>
        <taxon>Vertebrata</taxon>
        <taxon>Euteleostomi</taxon>
        <taxon>Actinopterygii</taxon>
        <taxon>Neopterygii</taxon>
        <taxon>Teleostei</taxon>
        <taxon>Neoteleostei</taxon>
        <taxon>Acanthomorphata</taxon>
        <taxon>Eupercaria</taxon>
        <taxon>Spariformes</taxon>
        <taxon>Sparidae</taxon>
        <taxon>Sparus</taxon>
    </lineage>
</organism>
<name>A0A671V2B5_SPAAU</name>
<feature type="region of interest" description="Disordered" evidence="10">
    <location>
        <begin position="612"/>
        <end position="632"/>
    </location>
</feature>
<dbReference type="GO" id="GO:0003677">
    <property type="term" value="F:DNA binding"/>
    <property type="evidence" value="ECO:0007669"/>
    <property type="project" value="UniProtKB-KW"/>
</dbReference>
<evidence type="ECO:0000256" key="6">
    <source>
        <dbReference type="ARBA" id="ARBA00023242"/>
    </source>
</evidence>
<dbReference type="PANTHER" id="PTHR46765">
    <property type="entry name" value="P-LOOP CONTAINING NUCLEOSIDE TRIPHOSPHATE HYDROLASES SUPERFAMILY PROTEIN"/>
    <property type="match status" value="1"/>
</dbReference>
<evidence type="ECO:0000256" key="3">
    <source>
        <dbReference type="ARBA" id="ARBA00022741"/>
    </source>
</evidence>
<sequence>HSSNVNDVFLESESTEDKENNDPEDKEGLTSRLWVDRFSPRHYTELLSDDFTNRCLLKWLKLWDTVVFGRERKSRPVRSDRQPPNQNSFKPNQANQNPNRFKTKIEMTEELLEAELDQYKRPKFKVALLSGPPGLGKTTLAHIIAKHAGYNVVEINASDDRSAEVFQKRIDTATQMKSVLGSNEKPNCLIIDEIDGAPSVCSDIFFFLSTKGGPCRKSLGITELSILLRPIICICNDLYVPALRPLRQQAFLLTFPQTQPSRLAQRLAEISVKQGMKTDTGTLISLCEKTDNDIRSCINTLQFLHGRGLKQVNTKTIQCVSVGQKDQNKGLFHLWQEIFQLPRTKRYRTSCLAKRIGEGFDEAPGSGGGAQRFQNILHLASSSGEYEKVSQGLYDNYLSMRVRDPNLQCVCDALDWLSFSDRLNQVILHGQNFTLMRYLPFLSVTFHFLFAHTHVPRISYPHSQHEALTKLLSSRNALSTMLADIPACIRTRISQLCLTLDMLTLLLDIICPKLRPVNPQLFSTREKEQMRELIDTMLAYNLSYRQDRTPEGQYAYMLEPRVEEVVRYPGLPPRRQLTYQAKQTISREMEQEKMRRAEQLMLQRNPAAVRPQYTDTDGAAKSAGPKAARNHQQRLENIVKQTTVETKVRHSNTQTLEGCEILHTSQSVSAVDSMGTAVGNSDVWFRFNEGMSNAVRRNVYIRELL</sequence>
<dbReference type="InterPro" id="IPR053016">
    <property type="entry name" value="CTF18-RFC_complex"/>
</dbReference>
<dbReference type="Ensembl" id="ENSSAUT00010022053.1">
    <property type="protein sequence ID" value="ENSSAUP00010020872.1"/>
    <property type="gene ID" value="ENSSAUG00010009258.1"/>
</dbReference>
<dbReference type="FunFam" id="3.40.50.300:FF:001083">
    <property type="entry name" value="Chromosome transmission fidelity factor 18"/>
    <property type="match status" value="1"/>
</dbReference>
<reference evidence="12" key="1">
    <citation type="submission" date="2021-04" db="EMBL/GenBank/DDBJ databases">
        <authorList>
            <consortium name="Wellcome Sanger Institute Data Sharing"/>
        </authorList>
    </citation>
    <scope>NUCLEOTIDE SEQUENCE [LARGE SCALE GENOMIC DNA]</scope>
</reference>
<feature type="region of interest" description="Disordered" evidence="10">
    <location>
        <begin position="1"/>
        <end position="28"/>
    </location>
</feature>
<dbReference type="FunFam" id="1.10.8.60:FF:000074">
    <property type="entry name" value="Chromosome transmission fidelity protein 18"/>
    <property type="match status" value="1"/>
</dbReference>
<feature type="region of interest" description="Disordered" evidence="10">
    <location>
        <begin position="73"/>
        <end position="100"/>
    </location>
</feature>
<keyword evidence="5" id="KW-0238">DNA-binding</keyword>
<reference evidence="12" key="3">
    <citation type="submission" date="2025-09" db="UniProtKB">
        <authorList>
            <consortium name="Ensembl"/>
        </authorList>
    </citation>
    <scope>IDENTIFICATION</scope>
</reference>
<dbReference type="GO" id="GO:0005524">
    <property type="term" value="F:ATP binding"/>
    <property type="evidence" value="ECO:0007669"/>
    <property type="project" value="UniProtKB-KW"/>
</dbReference>
<dbReference type="Gene3D" id="3.40.50.300">
    <property type="entry name" value="P-loop containing nucleotide triphosphate hydrolases"/>
    <property type="match status" value="1"/>
</dbReference>
<evidence type="ECO:0000256" key="8">
    <source>
        <dbReference type="ARBA" id="ARBA00043975"/>
    </source>
</evidence>
<evidence type="ECO:0000256" key="9">
    <source>
        <dbReference type="ARBA" id="ARBA00069525"/>
    </source>
</evidence>